<dbReference type="PANTHER" id="PTHR45586">
    <property type="entry name" value="TPR REPEAT-CONTAINING PROTEIN PA4667"/>
    <property type="match status" value="1"/>
</dbReference>
<dbReference type="InterPro" id="IPR051012">
    <property type="entry name" value="CellSynth/LPSAsmb/PSIAsmb"/>
</dbReference>
<dbReference type="Pfam" id="PF13432">
    <property type="entry name" value="TPR_16"/>
    <property type="match status" value="2"/>
</dbReference>
<keyword evidence="1" id="KW-0677">Repeat</keyword>
<sequence length="571" mass="63490">MRTTGITLLIGTLLLGGCASVSPTSSQQSGIDTDYQPGQPVYTPGELNRESLYELMAAEIAGQRRNFDTALDYYLSQVRKSRDPAVAERATRIAQFMRNPDAVLEAATVWSEVSPDNPEPDHIRATILISEERFDEALPVLERILDDGSSEAVLILGSKSQELTADSAKRYDELLSRYSERDPERLDLLLTRALLKRRAGDDDGALALLDQGLATEPGQTDLLLQKIDILRTRGQQQAALSLIDEGLDASPNQSQLRVQKAQLLIATDPDTAVELIDDVIADQPDESQLHYYFALLTLEHEQYAASRRILEQMAEKDPHNSNLNFYLGVIDEAEGNTESALQHFLEVRSGPNLPQAYSHAVELFNSPDDRAQVAAIIDQGIERHPGLNSRLQLTEANWLHTHGLETEALSLLENALKREPADVGLLYTYALLVEKQDPEKMLANLERAIELDPDNGMLQNALGYSLTVYSDDYDRAHDLISKALEQHPDDAAVLDSMGWVLFKLGREAEALNFLQRAYDASGDPEVASHLIEVLWQQGETEQARQLLQENLDATPEDEHLNEIAEKLGVDQ</sequence>
<feature type="signal peptide" evidence="3">
    <location>
        <begin position="1"/>
        <end position="21"/>
    </location>
</feature>
<keyword evidence="3" id="KW-0732">Signal</keyword>
<dbReference type="Proteomes" id="UP000294546">
    <property type="component" value="Unassembled WGS sequence"/>
</dbReference>
<comment type="caution">
    <text evidence="4">The sequence shown here is derived from an EMBL/GenBank/DDBJ whole genome shotgun (WGS) entry which is preliminary data.</text>
</comment>
<evidence type="ECO:0000313" key="4">
    <source>
        <dbReference type="EMBL" id="TCK05846.1"/>
    </source>
</evidence>
<dbReference type="PANTHER" id="PTHR45586:SF16">
    <property type="entry name" value="DOMAIN PROTEIN, PUTATIVE-RELATED"/>
    <property type="match status" value="1"/>
</dbReference>
<evidence type="ECO:0000256" key="2">
    <source>
        <dbReference type="ARBA" id="ARBA00022803"/>
    </source>
</evidence>
<evidence type="ECO:0000256" key="1">
    <source>
        <dbReference type="ARBA" id="ARBA00022737"/>
    </source>
</evidence>
<dbReference type="PROSITE" id="PS51257">
    <property type="entry name" value="PROKAR_LIPOPROTEIN"/>
    <property type="match status" value="1"/>
</dbReference>
<name>A0A4V2PDP3_9GAMM</name>
<organism evidence="4 5">
    <name type="scientific">Marinobacterium mangrovicola</name>
    <dbReference type="NCBI Taxonomy" id="1476959"/>
    <lineage>
        <taxon>Bacteria</taxon>
        <taxon>Pseudomonadati</taxon>
        <taxon>Pseudomonadota</taxon>
        <taxon>Gammaproteobacteria</taxon>
        <taxon>Oceanospirillales</taxon>
        <taxon>Oceanospirillaceae</taxon>
        <taxon>Marinobacterium</taxon>
    </lineage>
</organism>
<dbReference type="AlphaFoldDB" id="A0A4V2PDP3"/>
<dbReference type="OrthoDB" id="9766710at2"/>
<dbReference type="Pfam" id="PF13424">
    <property type="entry name" value="TPR_12"/>
    <property type="match status" value="1"/>
</dbReference>
<accession>A0A4V2PDP3</accession>
<dbReference type="RefSeq" id="WP_132293378.1">
    <property type="nucleotide sequence ID" value="NZ_SMFU01000009.1"/>
</dbReference>
<gene>
    <name evidence="4" type="ORF">CLV83_2779</name>
</gene>
<dbReference type="Gene3D" id="1.25.40.10">
    <property type="entry name" value="Tetratricopeptide repeat domain"/>
    <property type="match status" value="3"/>
</dbReference>
<reference evidence="4 5" key="1">
    <citation type="submission" date="2019-03" db="EMBL/GenBank/DDBJ databases">
        <title>Genomic Encyclopedia of Archaeal and Bacterial Type Strains, Phase II (KMG-II): from individual species to whole genera.</title>
        <authorList>
            <person name="Goeker M."/>
        </authorList>
    </citation>
    <scope>NUCLEOTIDE SEQUENCE [LARGE SCALE GENOMIC DNA]</scope>
    <source>
        <strain evidence="4 5">DSM 27697</strain>
    </source>
</reference>
<dbReference type="InterPro" id="IPR011990">
    <property type="entry name" value="TPR-like_helical_dom_sf"/>
</dbReference>
<dbReference type="EMBL" id="SMFU01000009">
    <property type="protein sequence ID" value="TCK05846.1"/>
    <property type="molecule type" value="Genomic_DNA"/>
</dbReference>
<keyword evidence="2" id="KW-0802">TPR repeat</keyword>
<evidence type="ECO:0000313" key="5">
    <source>
        <dbReference type="Proteomes" id="UP000294546"/>
    </source>
</evidence>
<proteinExistence type="predicted"/>
<evidence type="ECO:0000256" key="3">
    <source>
        <dbReference type="SAM" id="SignalP"/>
    </source>
</evidence>
<dbReference type="SUPFAM" id="SSF48452">
    <property type="entry name" value="TPR-like"/>
    <property type="match status" value="2"/>
</dbReference>
<keyword evidence="5" id="KW-1185">Reference proteome</keyword>
<protein>
    <submittedName>
        <fullName evidence="4">Tetratricopeptide repeat protein</fullName>
    </submittedName>
</protein>
<feature type="chain" id="PRO_5020410159" evidence="3">
    <location>
        <begin position="22"/>
        <end position="571"/>
    </location>
</feature>